<comment type="caution">
    <text evidence="3">The sequence shown here is derived from an EMBL/GenBank/DDBJ whole genome shotgun (WGS) entry which is preliminary data.</text>
</comment>
<gene>
    <name evidence="3" type="ORF">TCAL_05035</name>
</gene>
<keyword evidence="4" id="KW-1185">Reference proteome</keyword>
<dbReference type="OrthoDB" id="1078367at2759"/>
<evidence type="ECO:0000313" key="4">
    <source>
        <dbReference type="Proteomes" id="UP000318571"/>
    </source>
</evidence>
<dbReference type="InterPro" id="IPR011344">
    <property type="entry name" value="ssDNA-bd"/>
</dbReference>
<dbReference type="Pfam" id="PF00436">
    <property type="entry name" value="SSB"/>
    <property type="match status" value="1"/>
</dbReference>
<protein>
    <recommendedName>
        <fullName evidence="5">Single-stranded DNA-binding protein</fullName>
    </recommendedName>
</protein>
<dbReference type="InterPro" id="IPR012340">
    <property type="entry name" value="NA-bd_OB-fold"/>
</dbReference>
<dbReference type="Gene3D" id="2.40.50.140">
    <property type="entry name" value="Nucleic acid-binding proteins"/>
    <property type="match status" value="1"/>
</dbReference>
<dbReference type="InterPro" id="IPR000424">
    <property type="entry name" value="Primosome_PriB/ssb"/>
</dbReference>
<dbReference type="HAMAP" id="MF_00984">
    <property type="entry name" value="SSB"/>
    <property type="match status" value="1"/>
</dbReference>
<dbReference type="STRING" id="6832.A0A553P7B2"/>
<dbReference type="AlphaFoldDB" id="A0A553P7B2"/>
<name>A0A553P7B2_TIGCA</name>
<organism evidence="3 4">
    <name type="scientific">Tigriopus californicus</name>
    <name type="common">Marine copepod</name>
    <dbReference type="NCBI Taxonomy" id="6832"/>
    <lineage>
        <taxon>Eukaryota</taxon>
        <taxon>Metazoa</taxon>
        <taxon>Ecdysozoa</taxon>
        <taxon>Arthropoda</taxon>
        <taxon>Crustacea</taxon>
        <taxon>Multicrustacea</taxon>
        <taxon>Hexanauplia</taxon>
        <taxon>Copepoda</taxon>
        <taxon>Harpacticoida</taxon>
        <taxon>Harpacticidae</taxon>
        <taxon>Tigriopus</taxon>
    </lineage>
</organism>
<keyword evidence="1 2" id="KW-0238">DNA-binding</keyword>
<dbReference type="GO" id="GO:0042645">
    <property type="term" value="C:mitochondrial nucleoid"/>
    <property type="evidence" value="ECO:0007669"/>
    <property type="project" value="TreeGrafter"/>
</dbReference>
<dbReference type="PANTHER" id="PTHR10302">
    <property type="entry name" value="SINGLE-STRANDED DNA-BINDING PROTEIN"/>
    <property type="match status" value="1"/>
</dbReference>
<dbReference type="PANTHER" id="PTHR10302:SF0">
    <property type="entry name" value="SINGLE-STRANDED DNA-BINDING PROTEIN, MITOCHONDRIAL"/>
    <property type="match status" value="1"/>
</dbReference>
<sequence>MMALSRTLGWSKTLSTLRPAVRFGARAFSTPMDPAEGGSPGMDENSRAIEKSINSVTLLGRVGVNPQLRGTENHPVVTFSLATNVRYKSTKPDTQEETWQVKTDWHNIAVYRPYLRTTIHENVTKGQRVLVQGRIIYGSIEDNMGNTRHTTTIVADDVIRFA</sequence>
<evidence type="ECO:0000256" key="1">
    <source>
        <dbReference type="ARBA" id="ARBA00023125"/>
    </source>
</evidence>
<evidence type="ECO:0000313" key="3">
    <source>
        <dbReference type="EMBL" id="TRY73577.1"/>
    </source>
</evidence>
<evidence type="ECO:0008006" key="5">
    <source>
        <dbReference type="Google" id="ProtNLM"/>
    </source>
</evidence>
<dbReference type="CDD" id="cd04496">
    <property type="entry name" value="SSB_OBF"/>
    <property type="match status" value="1"/>
</dbReference>
<proteinExistence type="inferred from homology"/>
<dbReference type="GO" id="GO:0003697">
    <property type="term" value="F:single-stranded DNA binding"/>
    <property type="evidence" value="ECO:0007669"/>
    <property type="project" value="InterPro"/>
</dbReference>
<dbReference type="Proteomes" id="UP000318571">
    <property type="component" value="Chromosome 3"/>
</dbReference>
<dbReference type="SUPFAM" id="SSF50249">
    <property type="entry name" value="Nucleic acid-binding proteins"/>
    <property type="match status" value="1"/>
</dbReference>
<dbReference type="OMA" id="KTQWHRI"/>
<reference evidence="3 4" key="1">
    <citation type="journal article" date="2018" name="Nat. Ecol. Evol.">
        <title>Genomic signatures of mitonuclear coevolution across populations of Tigriopus californicus.</title>
        <authorList>
            <person name="Barreto F.S."/>
            <person name="Watson E.T."/>
            <person name="Lima T.G."/>
            <person name="Willett C.S."/>
            <person name="Edmands S."/>
            <person name="Li W."/>
            <person name="Burton R.S."/>
        </authorList>
    </citation>
    <scope>NUCLEOTIDE SEQUENCE [LARGE SCALE GENOMIC DNA]</scope>
    <source>
        <strain evidence="3 4">San Diego</strain>
    </source>
</reference>
<dbReference type="GO" id="GO:0006264">
    <property type="term" value="P:mitochondrial DNA replication"/>
    <property type="evidence" value="ECO:0007669"/>
    <property type="project" value="TreeGrafter"/>
</dbReference>
<dbReference type="PROSITE" id="PS50935">
    <property type="entry name" value="SSB"/>
    <property type="match status" value="1"/>
</dbReference>
<dbReference type="NCBIfam" id="TIGR00621">
    <property type="entry name" value="ssb"/>
    <property type="match status" value="1"/>
</dbReference>
<dbReference type="EMBL" id="VCGU01000007">
    <property type="protein sequence ID" value="TRY73577.1"/>
    <property type="molecule type" value="Genomic_DNA"/>
</dbReference>
<evidence type="ECO:0000256" key="2">
    <source>
        <dbReference type="PROSITE-ProRule" id="PRU00252"/>
    </source>
</evidence>
<accession>A0A553P7B2</accession>